<protein>
    <submittedName>
        <fullName evidence="5">Uncharacterized protein</fullName>
    </submittedName>
</protein>
<dbReference type="PROSITE" id="PS51682">
    <property type="entry name" value="SAM_OMT_I"/>
    <property type="match status" value="1"/>
</dbReference>
<dbReference type="Proteomes" id="UP000193380">
    <property type="component" value="Unassembled WGS sequence"/>
</dbReference>
<evidence type="ECO:0000313" key="5">
    <source>
        <dbReference type="EMBL" id="CDQ95133.1"/>
    </source>
</evidence>
<dbReference type="InterPro" id="IPR002935">
    <property type="entry name" value="SAM_O-MeTrfase"/>
</dbReference>
<dbReference type="GO" id="GO:0008171">
    <property type="term" value="F:O-methyltransferase activity"/>
    <property type="evidence" value="ECO:0007669"/>
    <property type="project" value="InterPro"/>
</dbReference>
<reference evidence="5" key="2">
    <citation type="submission" date="2014-03" db="EMBL/GenBank/DDBJ databases">
        <authorList>
            <person name="Genoscope - CEA"/>
        </authorList>
    </citation>
    <scope>NUCLEOTIDE SEQUENCE</scope>
</reference>
<evidence type="ECO:0000313" key="6">
    <source>
        <dbReference type="Proteomes" id="UP000193380"/>
    </source>
</evidence>
<keyword evidence="2" id="KW-0808">Transferase</keyword>
<proteinExistence type="inferred from homology"/>
<dbReference type="PaxDb" id="8022-A0A060YTF3"/>
<name>A0A060YTF3_ONCMY</name>
<dbReference type="GO" id="GO:0032259">
    <property type="term" value="P:methylation"/>
    <property type="evidence" value="ECO:0007669"/>
    <property type="project" value="UniProtKB-KW"/>
</dbReference>
<keyword evidence="1" id="KW-0489">Methyltransferase</keyword>
<dbReference type="STRING" id="8022.A0A060YTF3"/>
<keyword evidence="3" id="KW-0949">S-adenosyl-L-methionine</keyword>
<comment type="similarity">
    <text evidence="4">Belongs to the class I-like SAM-binding methyltransferase superfamily. Cation-dependent O-methyltransferase family.</text>
</comment>
<dbReference type="SUPFAM" id="SSF53335">
    <property type="entry name" value="S-adenosyl-L-methionine-dependent methyltransferases"/>
    <property type="match status" value="1"/>
</dbReference>
<gene>
    <name evidence="5" type="ORF">GSONMT00019767001</name>
</gene>
<evidence type="ECO:0000256" key="1">
    <source>
        <dbReference type="ARBA" id="ARBA00022603"/>
    </source>
</evidence>
<sequence>MLQKTLEDPWSIMLVASEQAQLMANLAKLINASKTIEIGMYTGYNTLRQGGSHSAQSVTP</sequence>
<evidence type="ECO:0000256" key="2">
    <source>
        <dbReference type="ARBA" id="ARBA00022679"/>
    </source>
</evidence>
<reference evidence="5" key="1">
    <citation type="journal article" date="2014" name="Nat. Commun.">
        <title>The rainbow trout genome provides novel insights into evolution after whole-genome duplication in vertebrates.</title>
        <authorList>
            <person name="Berthelot C."/>
            <person name="Brunet F."/>
            <person name="Chalopin D."/>
            <person name="Juanchich A."/>
            <person name="Bernard M."/>
            <person name="Noel B."/>
            <person name="Bento P."/>
            <person name="Da Silva C."/>
            <person name="Labadie K."/>
            <person name="Alberti A."/>
            <person name="Aury J.M."/>
            <person name="Louis A."/>
            <person name="Dehais P."/>
            <person name="Bardou P."/>
            <person name="Montfort J."/>
            <person name="Klopp C."/>
            <person name="Cabau C."/>
            <person name="Gaspin C."/>
            <person name="Thorgaard G.H."/>
            <person name="Boussaha M."/>
            <person name="Quillet E."/>
            <person name="Guyomard R."/>
            <person name="Galiana D."/>
            <person name="Bobe J."/>
            <person name="Volff J.N."/>
            <person name="Genet C."/>
            <person name="Wincker P."/>
            <person name="Jaillon O."/>
            <person name="Roest Crollius H."/>
            <person name="Guiguen Y."/>
        </authorList>
    </citation>
    <scope>NUCLEOTIDE SEQUENCE [LARGE SCALE GENOMIC DNA]</scope>
</reference>
<dbReference type="InterPro" id="IPR029063">
    <property type="entry name" value="SAM-dependent_MTases_sf"/>
</dbReference>
<dbReference type="AlphaFoldDB" id="A0A060YTF3"/>
<evidence type="ECO:0000256" key="3">
    <source>
        <dbReference type="ARBA" id="ARBA00022691"/>
    </source>
</evidence>
<dbReference type="Gene3D" id="3.40.50.150">
    <property type="entry name" value="Vaccinia Virus protein VP39"/>
    <property type="match status" value="1"/>
</dbReference>
<organism evidence="5 6">
    <name type="scientific">Oncorhynchus mykiss</name>
    <name type="common">Rainbow trout</name>
    <name type="synonym">Salmo gairdneri</name>
    <dbReference type="NCBI Taxonomy" id="8022"/>
    <lineage>
        <taxon>Eukaryota</taxon>
        <taxon>Metazoa</taxon>
        <taxon>Chordata</taxon>
        <taxon>Craniata</taxon>
        <taxon>Vertebrata</taxon>
        <taxon>Euteleostomi</taxon>
        <taxon>Actinopterygii</taxon>
        <taxon>Neopterygii</taxon>
        <taxon>Teleostei</taxon>
        <taxon>Protacanthopterygii</taxon>
        <taxon>Salmoniformes</taxon>
        <taxon>Salmonidae</taxon>
        <taxon>Salmoninae</taxon>
        <taxon>Oncorhynchus</taxon>
    </lineage>
</organism>
<accession>A0A060YTF3</accession>
<evidence type="ECO:0000256" key="4">
    <source>
        <dbReference type="ARBA" id="ARBA00023453"/>
    </source>
</evidence>
<dbReference type="Pfam" id="PF01596">
    <property type="entry name" value="Methyltransf_3"/>
    <property type="match status" value="1"/>
</dbReference>
<dbReference type="EMBL" id="FR919871">
    <property type="protein sequence ID" value="CDQ95133.1"/>
    <property type="molecule type" value="Genomic_DNA"/>
</dbReference>